<comment type="subcellular location">
    <subcellularLocation>
        <location evidence="6">Cytoplasm</location>
    </subcellularLocation>
</comment>
<keyword evidence="2 6" id="KW-0227">DNA damage</keyword>
<evidence type="ECO:0000256" key="4">
    <source>
        <dbReference type="ARBA" id="ARBA00023172"/>
    </source>
</evidence>
<evidence type="ECO:0000256" key="6">
    <source>
        <dbReference type="HAMAP-Rule" id="MF_00031"/>
    </source>
</evidence>
<dbReference type="Pfam" id="PF01330">
    <property type="entry name" value="RuvA_N"/>
    <property type="match status" value="1"/>
</dbReference>
<dbReference type="Gene3D" id="1.10.8.10">
    <property type="entry name" value="DNA helicase RuvA subunit, C-terminal domain"/>
    <property type="match status" value="1"/>
</dbReference>
<dbReference type="SUPFAM" id="SSF46929">
    <property type="entry name" value="DNA helicase RuvA subunit, C-terminal domain"/>
    <property type="match status" value="1"/>
</dbReference>
<keyword evidence="8" id="KW-0067">ATP-binding</keyword>
<dbReference type="GO" id="GO:0009379">
    <property type="term" value="C:Holliday junction helicase complex"/>
    <property type="evidence" value="ECO:0007669"/>
    <property type="project" value="InterPro"/>
</dbReference>
<dbReference type="PATRIC" id="fig|1423733.4.peg.3438"/>
<dbReference type="InterPro" id="IPR010994">
    <property type="entry name" value="RuvA_2-like"/>
</dbReference>
<keyword evidence="8" id="KW-0547">Nucleotide-binding</keyword>
<keyword evidence="8" id="KW-0378">Hydrolase</keyword>
<keyword evidence="4 6" id="KW-0233">DNA recombination</keyword>
<evidence type="ECO:0000313" key="8">
    <source>
        <dbReference type="EMBL" id="KRM74647.1"/>
    </source>
</evidence>
<organism evidence="8 9">
    <name type="scientific">Secundilactobacillus collinoides DSM 20515 = JCM 1123</name>
    <dbReference type="NCBI Taxonomy" id="1423733"/>
    <lineage>
        <taxon>Bacteria</taxon>
        <taxon>Bacillati</taxon>
        <taxon>Bacillota</taxon>
        <taxon>Bacilli</taxon>
        <taxon>Lactobacillales</taxon>
        <taxon>Lactobacillaceae</taxon>
        <taxon>Secundilactobacillus</taxon>
    </lineage>
</organism>
<gene>
    <name evidence="6" type="primary">ruvA</name>
    <name evidence="8" type="ORF">FC82_GL003310</name>
</gene>
<evidence type="ECO:0000256" key="2">
    <source>
        <dbReference type="ARBA" id="ARBA00022763"/>
    </source>
</evidence>
<keyword evidence="8" id="KW-0347">Helicase</keyword>
<dbReference type="CDD" id="cd14332">
    <property type="entry name" value="UBA_RuvA_C"/>
    <property type="match status" value="1"/>
</dbReference>
<dbReference type="GO" id="GO:0009378">
    <property type="term" value="F:four-way junction helicase activity"/>
    <property type="evidence" value="ECO:0007669"/>
    <property type="project" value="InterPro"/>
</dbReference>
<dbReference type="RefSeq" id="WP_054761111.1">
    <property type="nucleotide sequence ID" value="NZ_AYYR01000074.1"/>
</dbReference>
<dbReference type="SUPFAM" id="SSF50249">
    <property type="entry name" value="Nucleic acid-binding proteins"/>
    <property type="match status" value="1"/>
</dbReference>
<proteinExistence type="inferred from homology"/>
<comment type="domain">
    <text evidence="6">Has three domains with a flexible linker between the domains II and III and assumes an 'L' shape. Domain III is highly mobile and contacts RuvB.</text>
</comment>
<feature type="domain" description="Helix-hairpin-helix DNA-binding motif class 1" evidence="7">
    <location>
        <begin position="106"/>
        <end position="125"/>
    </location>
</feature>
<protein>
    <recommendedName>
        <fullName evidence="6">Holliday junction branch migration complex subunit RuvA</fullName>
    </recommendedName>
</protein>
<name>A0A0R2B654_SECCO</name>
<dbReference type="Pfam" id="PF14520">
    <property type="entry name" value="HHH_5"/>
    <property type="match status" value="1"/>
</dbReference>
<dbReference type="InterPro" id="IPR036267">
    <property type="entry name" value="RuvA_C_sf"/>
</dbReference>
<evidence type="ECO:0000256" key="1">
    <source>
        <dbReference type="ARBA" id="ARBA00022490"/>
    </source>
</evidence>
<evidence type="ECO:0000313" key="9">
    <source>
        <dbReference type="Proteomes" id="UP000051845"/>
    </source>
</evidence>
<dbReference type="InterPro" id="IPR011114">
    <property type="entry name" value="RuvA_C"/>
</dbReference>
<dbReference type="STRING" id="33960.TY91_06895"/>
<dbReference type="HAMAP" id="MF_00031">
    <property type="entry name" value="DNA_HJ_migration_RuvA"/>
    <property type="match status" value="1"/>
</dbReference>
<keyword evidence="5 6" id="KW-0234">DNA repair</keyword>
<dbReference type="AlphaFoldDB" id="A0A0R2B654"/>
<evidence type="ECO:0000256" key="5">
    <source>
        <dbReference type="ARBA" id="ARBA00023204"/>
    </source>
</evidence>
<comment type="similarity">
    <text evidence="6">Belongs to the RuvA family.</text>
</comment>
<evidence type="ECO:0000256" key="3">
    <source>
        <dbReference type="ARBA" id="ARBA00023125"/>
    </source>
</evidence>
<evidence type="ECO:0000259" key="7">
    <source>
        <dbReference type="SMART" id="SM00278"/>
    </source>
</evidence>
<keyword evidence="3 6" id="KW-0238">DNA-binding</keyword>
<dbReference type="EMBL" id="AYYR01000074">
    <property type="protein sequence ID" value="KRM74647.1"/>
    <property type="molecule type" value="Genomic_DNA"/>
</dbReference>
<feature type="region of interest" description="Domain III" evidence="6">
    <location>
        <begin position="151"/>
        <end position="201"/>
    </location>
</feature>
<reference evidence="8 9" key="1">
    <citation type="journal article" date="2015" name="Genome Announc.">
        <title>Expanding the biotechnology potential of lactobacilli through comparative genomics of 213 strains and associated genera.</title>
        <authorList>
            <person name="Sun Z."/>
            <person name="Harris H.M."/>
            <person name="McCann A."/>
            <person name="Guo C."/>
            <person name="Argimon S."/>
            <person name="Zhang W."/>
            <person name="Yang X."/>
            <person name="Jeffery I.B."/>
            <person name="Cooney J.C."/>
            <person name="Kagawa T.F."/>
            <person name="Liu W."/>
            <person name="Song Y."/>
            <person name="Salvetti E."/>
            <person name="Wrobel A."/>
            <person name="Rasinkangas P."/>
            <person name="Parkhill J."/>
            <person name="Rea M.C."/>
            <person name="O'Sullivan O."/>
            <person name="Ritari J."/>
            <person name="Douillard F.P."/>
            <person name="Paul Ross R."/>
            <person name="Yang R."/>
            <person name="Briner A.E."/>
            <person name="Felis G.E."/>
            <person name="de Vos W.M."/>
            <person name="Barrangou R."/>
            <person name="Klaenhammer T.R."/>
            <person name="Caufield P.W."/>
            <person name="Cui Y."/>
            <person name="Zhang H."/>
            <person name="O'Toole P.W."/>
        </authorList>
    </citation>
    <scope>NUCLEOTIDE SEQUENCE [LARGE SCALE GENOMIC DNA]</scope>
    <source>
        <strain evidence="8 9">DSM 20515</strain>
    </source>
</reference>
<dbReference type="GO" id="GO:0048476">
    <property type="term" value="C:Holliday junction resolvase complex"/>
    <property type="evidence" value="ECO:0007669"/>
    <property type="project" value="UniProtKB-UniRule"/>
</dbReference>
<comment type="caution">
    <text evidence="6">Lacks conserved residue(s) required for the propagation of feature annotation.</text>
</comment>
<dbReference type="InterPro" id="IPR000085">
    <property type="entry name" value="RuvA"/>
</dbReference>
<dbReference type="GO" id="GO:0006281">
    <property type="term" value="P:DNA repair"/>
    <property type="evidence" value="ECO:0007669"/>
    <property type="project" value="UniProtKB-UniRule"/>
</dbReference>
<sequence>MFQYLEGRITDVQPAYIVVDVHGVGYLVRAANPYQYEVGDKLVRVYVHQTISDTAQVLYGFGSLDEKRLFEKLLAVSGIGAKSALAILANGDQAAIIRAIQDNDVKFLTHFPGVGKKTAQQIVLDLKDKLEDLGEVGLFTTETVADAPTSTNPQLADAIAALTALGYRDRDVAKIEKTLNQEPGKTTDDYLSAGLKLLTNA</sequence>
<dbReference type="InterPro" id="IPR012340">
    <property type="entry name" value="NA-bd_OB-fold"/>
</dbReference>
<dbReference type="GO" id="GO:0000400">
    <property type="term" value="F:four-way junction DNA binding"/>
    <property type="evidence" value="ECO:0007669"/>
    <property type="project" value="UniProtKB-UniRule"/>
</dbReference>
<dbReference type="Gene3D" id="2.40.50.140">
    <property type="entry name" value="Nucleic acid-binding proteins"/>
    <property type="match status" value="1"/>
</dbReference>
<comment type="caution">
    <text evidence="8">The sequence shown here is derived from an EMBL/GenBank/DDBJ whole genome shotgun (WGS) entry which is preliminary data.</text>
</comment>
<comment type="function">
    <text evidence="6">The RuvA-RuvB-RuvC complex processes Holliday junction (HJ) DNA during genetic recombination and DNA repair, while the RuvA-RuvB complex plays an important role in the rescue of blocked DNA replication forks via replication fork reversal (RFR). RuvA specifically binds to HJ cruciform DNA, conferring on it an open structure. The RuvB hexamer acts as an ATP-dependent pump, pulling dsDNA into and through the RuvAB complex. HJ branch migration allows RuvC to scan DNA until it finds its consensus sequence, where it cleaves and resolves the cruciform DNA.</text>
</comment>
<dbReference type="InterPro" id="IPR013849">
    <property type="entry name" value="DNA_helicase_Holl-junc_RuvA_I"/>
</dbReference>
<comment type="subunit">
    <text evidence="6">Homotetramer. Forms an RuvA(8)-RuvB(12)-Holliday junction (HJ) complex. HJ DNA is sandwiched between 2 RuvA tetramers; dsDNA enters through RuvA and exits via RuvB. An RuvB hexamer assembles on each DNA strand where it exits the tetramer. Each RuvB hexamer is contacted by two RuvA subunits (via domain III) on 2 adjacent RuvB subunits; this complex drives branch migration. In the full resolvosome a probable DNA-RuvA(4)-RuvB(12)-RuvC(2) complex forms which resolves the HJ.</text>
</comment>
<dbReference type="GO" id="GO:0006310">
    <property type="term" value="P:DNA recombination"/>
    <property type="evidence" value="ECO:0007669"/>
    <property type="project" value="UniProtKB-UniRule"/>
</dbReference>
<dbReference type="Proteomes" id="UP000051845">
    <property type="component" value="Unassembled WGS sequence"/>
</dbReference>
<keyword evidence="1 6" id="KW-0963">Cytoplasm</keyword>
<dbReference type="Pfam" id="PF07499">
    <property type="entry name" value="RuvA_C"/>
    <property type="match status" value="1"/>
</dbReference>
<dbReference type="Gene3D" id="1.10.150.20">
    <property type="entry name" value="5' to 3' exonuclease, C-terminal subdomain"/>
    <property type="match status" value="1"/>
</dbReference>
<dbReference type="SMART" id="SM00278">
    <property type="entry name" value="HhH1"/>
    <property type="match status" value="2"/>
</dbReference>
<dbReference type="SUPFAM" id="SSF47781">
    <property type="entry name" value="RuvA domain 2-like"/>
    <property type="match status" value="1"/>
</dbReference>
<dbReference type="GO" id="GO:0005524">
    <property type="term" value="F:ATP binding"/>
    <property type="evidence" value="ECO:0007669"/>
    <property type="project" value="InterPro"/>
</dbReference>
<dbReference type="InterPro" id="IPR003583">
    <property type="entry name" value="Hlx-hairpin-Hlx_DNA-bd_motif"/>
</dbReference>
<dbReference type="NCBIfam" id="TIGR00084">
    <property type="entry name" value="ruvA"/>
    <property type="match status" value="1"/>
</dbReference>
<dbReference type="GO" id="GO:0005737">
    <property type="term" value="C:cytoplasm"/>
    <property type="evidence" value="ECO:0007669"/>
    <property type="project" value="UniProtKB-SubCell"/>
</dbReference>
<feature type="domain" description="Helix-hairpin-helix DNA-binding motif class 1" evidence="7">
    <location>
        <begin position="71"/>
        <end position="90"/>
    </location>
</feature>
<accession>A0A0R2B654</accession>